<proteinExistence type="predicted"/>
<reference evidence="1" key="1">
    <citation type="submission" date="2019-08" db="EMBL/GenBank/DDBJ databases">
        <authorList>
            <person name="Kucharzyk K."/>
            <person name="Murdoch R.W."/>
            <person name="Higgins S."/>
            <person name="Loffler F."/>
        </authorList>
    </citation>
    <scope>NUCLEOTIDE SEQUENCE</scope>
</reference>
<name>A0A645EQD9_9ZZZZ</name>
<comment type="caution">
    <text evidence="1">The sequence shown here is derived from an EMBL/GenBank/DDBJ whole genome shotgun (WGS) entry which is preliminary data.</text>
</comment>
<protein>
    <submittedName>
        <fullName evidence="1">Uncharacterized protein</fullName>
    </submittedName>
</protein>
<dbReference type="EMBL" id="VSSQ01049494">
    <property type="protein sequence ID" value="MPN03570.1"/>
    <property type="molecule type" value="Genomic_DNA"/>
</dbReference>
<accession>A0A645EQD9</accession>
<sequence>MLINPNEVSADEGNHRQMRVKLAAHRKLNEVVKRFSEASCQHQGEDTQELILSDRNGAHVRLRRSSPILLSHARSYRIHRQWLIIHSKERR</sequence>
<evidence type="ECO:0000313" key="1">
    <source>
        <dbReference type="EMBL" id="MPN03570.1"/>
    </source>
</evidence>
<organism evidence="1">
    <name type="scientific">bioreactor metagenome</name>
    <dbReference type="NCBI Taxonomy" id="1076179"/>
    <lineage>
        <taxon>unclassified sequences</taxon>
        <taxon>metagenomes</taxon>
        <taxon>ecological metagenomes</taxon>
    </lineage>
</organism>
<dbReference type="AlphaFoldDB" id="A0A645EQD9"/>
<gene>
    <name evidence="1" type="ORF">SDC9_150801</name>
</gene>